<dbReference type="Gene3D" id="3.30.565.10">
    <property type="entry name" value="Histidine kinase-like ATPase, C-terminal domain"/>
    <property type="match status" value="1"/>
</dbReference>
<dbReference type="Pfam" id="PF09084">
    <property type="entry name" value="NMT1"/>
    <property type="match status" value="1"/>
</dbReference>
<evidence type="ECO:0000256" key="9">
    <source>
        <dbReference type="ARBA" id="ARBA00022898"/>
    </source>
</evidence>
<evidence type="ECO:0000256" key="15">
    <source>
        <dbReference type="SAM" id="SignalP"/>
    </source>
</evidence>
<organism evidence="17 18">
    <name type="scientific">Solemya pervernicosa gill symbiont</name>
    <dbReference type="NCBI Taxonomy" id="642797"/>
    <lineage>
        <taxon>Bacteria</taxon>
        <taxon>Pseudomonadati</taxon>
        <taxon>Pseudomonadota</taxon>
        <taxon>Gammaproteobacteria</taxon>
        <taxon>sulfur-oxidizing symbionts</taxon>
    </lineage>
</organism>
<dbReference type="InterPro" id="IPR036890">
    <property type="entry name" value="HATPase_C_sf"/>
</dbReference>
<dbReference type="Gene3D" id="3.40.190.10">
    <property type="entry name" value="Periplasmic binding protein-like II"/>
    <property type="match status" value="2"/>
</dbReference>
<dbReference type="PROSITE" id="PS50109">
    <property type="entry name" value="HIS_KIN"/>
    <property type="match status" value="1"/>
</dbReference>
<reference evidence="17 18" key="1">
    <citation type="submission" date="2016-11" db="EMBL/GenBank/DDBJ databases">
        <title>Mixed transmission modes and dynamic genome evolution in an obligate animal-bacterial symbiosis.</title>
        <authorList>
            <person name="Russell S.L."/>
            <person name="Corbett-Detig R.B."/>
            <person name="Cavanaugh C.M."/>
        </authorList>
    </citation>
    <scope>NUCLEOTIDE SEQUENCE [LARGE SCALE GENOMIC DNA]</scope>
    <source>
        <strain evidence="17">Sveles-Q1</strain>
    </source>
</reference>
<dbReference type="PANTHER" id="PTHR31528">
    <property type="entry name" value="4-AMINO-5-HYDROXYMETHYL-2-METHYLPYRIMIDINE PHOSPHATE SYNTHASE THI11-RELATED"/>
    <property type="match status" value="1"/>
</dbReference>
<evidence type="ECO:0000313" key="18">
    <source>
        <dbReference type="Proteomes" id="UP000191110"/>
    </source>
</evidence>
<evidence type="ECO:0000256" key="6">
    <source>
        <dbReference type="ARBA" id="ARBA00012438"/>
    </source>
</evidence>
<keyword evidence="8" id="KW-0479">Metal-binding</keyword>
<keyword evidence="7" id="KW-0808">Transferase</keyword>
<evidence type="ECO:0000256" key="5">
    <source>
        <dbReference type="ARBA" id="ARBA00011738"/>
    </source>
</evidence>
<comment type="pathway">
    <text evidence="3">Cofactor biosynthesis; thiamine diphosphate biosynthesis.</text>
</comment>
<evidence type="ECO:0000256" key="2">
    <source>
        <dbReference type="ARBA" id="ARBA00003469"/>
    </source>
</evidence>
<evidence type="ECO:0000256" key="10">
    <source>
        <dbReference type="ARBA" id="ARBA00022977"/>
    </source>
</evidence>
<evidence type="ECO:0000256" key="3">
    <source>
        <dbReference type="ARBA" id="ARBA00004948"/>
    </source>
</evidence>
<comment type="catalytic activity">
    <reaction evidence="13">
        <text>N(6)-(pyridoxal phosphate)-L-lysyl-[4-amino-5-hydroxymethyl-2-methylpyrimidine phosphate synthase] + L-histidyl-[4-amino-5-hydroxymethyl-2-methylpyrimidine phosphate synthase] + 2 Fe(3+) + 4 H2O = L-lysyl-[4-amino-5-hydroxymethyl-2-methylpyrimidine phosphate synthase] + (2S)-2-amino-5-hydroxy-4-oxopentanoyl-[4-amino-5-hydroxymethyl-2-methylpyrimidine phosphate synthase] + 4-amino-2-methyl-5-(phosphooxymethyl)pyrimidine + 3-oxopropanoate + 2 Fe(2+) + 2 H(+)</text>
        <dbReference type="Rhea" id="RHEA:65756"/>
        <dbReference type="Rhea" id="RHEA-COMP:16892"/>
        <dbReference type="Rhea" id="RHEA-COMP:16893"/>
        <dbReference type="Rhea" id="RHEA-COMP:16894"/>
        <dbReference type="Rhea" id="RHEA-COMP:16895"/>
        <dbReference type="ChEBI" id="CHEBI:15377"/>
        <dbReference type="ChEBI" id="CHEBI:15378"/>
        <dbReference type="ChEBI" id="CHEBI:29033"/>
        <dbReference type="ChEBI" id="CHEBI:29034"/>
        <dbReference type="ChEBI" id="CHEBI:29969"/>
        <dbReference type="ChEBI" id="CHEBI:29979"/>
        <dbReference type="ChEBI" id="CHEBI:33190"/>
        <dbReference type="ChEBI" id="CHEBI:58354"/>
        <dbReference type="ChEBI" id="CHEBI:143915"/>
        <dbReference type="ChEBI" id="CHEBI:157692"/>
    </reaction>
    <physiologicalReaction direction="left-to-right" evidence="13">
        <dbReference type="Rhea" id="RHEA:65757"/>
    </physiologicalReaction>
</comment>
<evidence type="ECO:0000256" key="1">
    <source>
        <dbReference type="ARBA" id="ARBA00000085"/>
    </source>
</evidence>
<dbReference type="OrthoDB" id="9180959at2"/>
<evidence type="ECO:0000256" key="13">
    <source>
        <dbReference type="ARBA" id="ARBA00048179"/>
    </source>
</evidence>
<feature type="chain" id="PRO_5010539405" description="histidine kinase" evidence="15">
    <location>
        <begin position="26"/>
        <end position="593"/>
    </location>
</feature>
<keyword evidence="14" id="KW-1133">Transmembrane helix</keyword>
<keyword evidence="14" id="KW-0812">Transmembrane</keyword>
<evidence type="ECO:0000256" key="11">
    <source>
        <dbReference type="ARBA" id="ARBA00023004"/>
    </source>
</evidence>
<accession>A0A1T2LAQ9</accession>
<name>A0A1T2LAQ9_9GAMM</name>
<dbReference type="GO" id="GO:0046872">
    <property type="term" value="F:metal ion binding"/>
    <property type="evidence" value="ECO:0007669"/>
    <property type="project" value="UniProtKB-KW"/>
</dbReference>
<dbReference type="SUPFAM" id="SSF55874">
    <property type="entry name" value="ATPase domain of HSP90 chaperone/DNA topoisomerase II/histidine kinase"/>
    <property type="match status" value="1"/>
</dbReference>
<evidence type="ECO:0000256" key="4">
    <source>
        <dbReference type="ARBA" id="ARBA00009406"/>
    </source>
</evidence>
<keyword evidence="10" id="KW-0784">Thiamine biosynthesis</keyword>
<comment type="caution">
    <text evidence="17">The sequence shown here is derived from an EMBL/GenBank/DDBJ whole genome shotgun (WGS) entry which is preliminary data.</text>
</comment>
<dbReference type="PANTHER" id="PTHR31528:SF1">
    <property type="entry name" value="4-AMINO-5-HYDROXYMETHYL-2-METHYLPYRIMIDINE PHOSPHATE SYNTHASE THI11-RELATED"/>
    <property type="match status" value="1"/>
</dbReference>
<dbReference type="Proteomes" id="UP000191110">
    <property type="component" value="Unassembled WGS sequence"/>
</dbReference>
<sequence>MKSIGFTARSLVALLSLLIVTPLTAADSVRLQLKWTHQFQFAGYYAAEALGYYRDANLEVEIIEGSPDINTAEVVLKGDAEYGVGSSSLLLLREAGKPLVVLGVLFQHSPYVLISRRDSALQSLHDLVNKRLMIEPLADELIAYLKIEGLDRGLADIREGEHNLESFIAGEVDAISAYVTSEPYALRQRGVDINIYSPRSAGIDFYGDNFFTTDDELLNHPDRAARFRNASLKGWRYAMDHPEEIIDLILNEYSSTRSREELVYEMESMQKLIHPELIELGYMLDGRWQHIAETYATLGMLGGEVDLDGFLYRENGGQDYQLAYRVAAVAFSVLLVTIILSLRFSSLNKKLLRLLHVKSKFANIGESVNHISHQWKQPLNDLGLQVMLLEQTLFNEPISEDSKKIVRRATAKSHDLLEFMAGTVDVFSGLMKMGGESIDFYPDSIVRKALSFVSDAFELDGIVITSSFDDGVQLNGNPAEFAHAVLVILNNARDVFIERGTDSPRIAVRSRMTANGHYRLVISDNGGGITVKPVERVFDLGVSDKKNDESGVGLYIAKKLIEEGFGGKVIASNSQDQDGALFSVTIPGHVQSV</sequence>
<proteinExistence type="inferred from homology"/>
<keyword evidence="11" id="KW-0408">Iron</keyword>
<evidence type="ECO:0000256" key="7">
    <source>
        <dbReference type="ARBA" id="ARBA00022679"/>
    </source>
</evidence>
<keyword evidence="9" id="KW-0663">Pyridoxal phosphate</keyword>
<feature type="domain" description="Histidine kinase" evidence="16">
    <location>
        <begin position="370"/>
        <end position="590"/>
    </location>
</feature>
<evidence type="ECO:0000256" key="14">
    <source>
        <dbReference type="SAM" id="Phobius"/>
    </source>
</evidence>
<comment type="catalytic activity">
    <reaction evidence="1">
        <text>ATP + protein L-histidine = ADP + protein N-phospho-L-histidine.</text>
        <dbReference type="EC" id="2.7.13.3"/>
    </reaction>
</comment>
<dbReference type="Pfam" id="PF02518">
    <property type="entry name" value="HATPase_c"/>
    <property type="match status" value="1"/>
</dbReference>
<feature type="transmembrane region" description="Helical" evidence="14">
    <location>
        <begin position="322"/>
        <end position="344"/>
    </location>
</feature>
<dbReference type="GO" id="GO:0004673">
    <property type="term" value="F:protein histidine kinase activity"/>
    <property type="evidence" value="ECO:0007669"/>
    <property type="project" value="UniProtKB-EC"/>
</dbReference>
<evidence type="ECO:0000313" key="17">
    <source>
        <dbReference type="EMBL" id="OOZ42171.1"/>
    </source>
</evidence>
<dbReference type="InterPro" id="IPR015168">
    <property type="entry name" value="SsuA/THI5"/>
</dbReference>
<dbReference type="SMART" id="SM00387">
    <property type="entry name" value="HATPase_c"/>
    <property type="match status" value="1"/>
</dbReference>
<feature type="signal peptide" evidence="15">
    <location>
        <begin position="1"/>
        <end position="25"/>
    </location>
</feature>
<dbReference type="EC" id="2.7.13.3" evidence="6"/>
<keyword evidence="15" id="KW-0732">Signal</keyword>
<dbReference type="GO" id="GO:0009228">
    <property type="term" value="P:thiamine biosynthetic process"/>
    <property type="evidence" value="ECO:0007669"/>
    <property type="project" value="UniProtKB-KW"/>
</dbReference>
<dbReference type="RefSeq" id="WP_078482198.1">
    <property type="nucleotide sequence ID" value="NZ_MPRL01000002.1"/>
</dbReference>
<dbReference type="InterPro" id="IPR004358">
    <property type="entry name" value="Sig_transdc_His_kin-like_C"/>
</dbReference>
<comment type="function">
    <text evidence="2">Responsible for the formation of the pyrimidine heterocycle in the thiamine biosynthesis pathway. Catalyzes the formation of hydroxymethylpyrimidine phosphate (HMP-P) from histidine and pyridoxal phosphate (PLP). The protein uses PLP and the active site histidine to form HMP-P, generating an inactive enzyme. The enzyme can only undergo a single turnover, which suggests it is a suicide enzyme.</text>
</comment>
<dbReference type="PRINTS" id="PR00344">
    <property type="entry name" value="BCTRLSENSOR"/>
</dbReference>
<dbReference type="InterPro" id="IPR003594">
    <property type="entry name" value="HATPase_dom"/>
</dbReference>
<comment type="subunit">
    <text evidence="5">Homodimer.</text>
</comment>
<protein>
    <recommendedName>
        <fullName evidence="6">histidine kinase</fullName>
        <ecNumber evidence="6">2.7.13.3</ecNumber>
    </recommendedName>
    <alternativeName>
        <fullName evidence="12">Thiamine pyrimidine synthase</fullName>
    </alternativeName>
</protein>
<dbReference type="SUPFAM" id="SSF53850">
    <property type="entry name" value="Periplasmic binding protein-like II"/>
    <property type="match status" value="1"/>
</dbReference>
<evidence type="ECO:0000256" key="8">
    <source>
        <dbReference type="ARBA" id="ARBA00022723"/>
    </source>
</evidence>
<dbReference type="AlphaFoldDB" id="A0A1T2LAQ9"/>
<gene>
    <name evidence="17" type="ORF">BOW53_00910</name>
</gene>
<keyword evidence="18" id="KW-1185">Reference proteome</keyword>
<evidence type="ECO:0000259" key="16">
    <source>
        <dbReference type="PROSITE" id="PS50109"/>
    </source>
</evidence>
<dbReference type="InterPro" id="IPR005467">
    <property type="entry name" value="His_kinase_dom"/>
</dbReference>
<dbReference type="EMBL" id="MPRL01000002">
    <property type="protein sequence ID" value="OOZ42171.1"/>
    <property type="molecule type" value="Genomic_DNA"/>
</dbReference>
<dbReference type="InterPro" id="IPR027939">
    <property type="entry name" value="NMT1/THI5"/>
</dbReference>
<comment type="similarity">
    <text evidence="4">Belongs to the NMT1/THI5 family.</text>
</comment>
<evidence type="ECO:0000256" key="12">
    <source>
        <dbReference type="ARBA" id="ARBA00033171"/>
    </source>
</evidence>
<keyword evidence="14" id="KW-0472">Membrane</keyword>